<proteinExistence type="predicted"/>
<name>A0AAW0ZGV1_9HYME</name>
<keyword evidence="3" id="KW-1185">Reference proteome</keyword>
<dbReference type="InterPro" id="IPR036691">
    <property type="entry name" value="Endo/exonu/phosph_ase_sf"/>
</dbReference>
<feature type="domain" description="Endonuclease/exonuclease/phosphatase" evidence="1">
    <location>
        <begin position="88"/>
        <end position="208"/>
    </location>
</feature>
<evidence type="ECO:0000313" key="3">
    <source>
        <dbReference type="Proteomes" id="UP001432146"/>
    </source>
</evidence>
<dbReference type="Gene3D" id="3.60.10.10">
    <property type="entry name" value="Endonuclease/exonuclease/phosphatase"/>
    <property type="match status" value="1"/>
</dbReference>
<dbReference type="GO" id="GO:0003824">
    <property type="term" value="F:catalytic activity"/>
    <property type="evidence" value="ECO:0007669"/>
    <property type="project" value="InterPro"/>
</dbReference>
<dbReference type="SUPFAM" id="SSF56219">
    <property type="entry name" value="DNase I-like"/>
    <property type="match status" value="1"/>
</dbReference>
<protein>
    <recommendedName>
        <fullName evidence="1">Endonuclease/exonuclease/phosphatase domain-containing protein</fullName>
    </recommendedName>
</protein>
<gene>
    <name evidence="2" type="ORF">QLX08_009346</name>
</gene>
<dbReference type="Pfam" id="PF14529">
    <property type="entry name" value="Exo_endo_phos_2"/>
    <property type="match status" value="1"/>
</dbReference>
<evidence type="ECO:0000313" key="2">
    <source>
        <dbReference type="EMBL" id="KAK9296732.1"/>
    </source>
</evidence>
<dbReference type="CDD" id="cd09077">
    <property type="entry name" value="R1-I-EN"/>
    <property type="match status" value="1"/>
</dbReference>
<organism evidence="2 3">
    <name type="scientific">Tetragonisca angustula</name>
    <dbReference type="NCBI Taxonomy" id="166442"/>
    <lineage>
        <taxon>Eukaryota</taxon>
        <taxon>Metazoa</taxon>
        <taxon>Ecdysozoa</taxon>
        <taxon>Arthropoda</taxon>
        <taxon>Hexapoda</taxon>
        <taxon>Insecta</taxon>
        <taxon>Pterygota</taxon>
        <taxon>Neoptera</taxon>
        <taxon>Endopterygota</taxon>
        <taxon>Hymenoptera</taxon>
        <taxon>Apocrita</taxon>
        <taxon>Aculeata</taxon>
        <taxon>Apoidea</taxon>
        <taxon>Anthophila</taxon>
        <taxon>Apidae</taxon>
        <taxon>Tetragonisca</taxon>
    </lineage>
</organism>
<accession>A0AAW0ZGV1</accession>
<reference evidence="2 3" key="1">
    <citation type="submission" date="2024-05" db="EMBL/GenBank/DDBJ databases">
        <title>The nuclear and mitochondrial genome assemblies of Tetragonisca angustula (Apidae: Meliponini), a tiny yet remarkable pollinator in the Neotropics.</title>
        <authorList>
            <person name="Ferrari R."/>
            <person name="Ricardo P.C."/>
            <person name="Dias F.C."/>
            <person name="Araujo N.S."/>
            <person name="Soares D.O."/>
            <person name="Zhou Q.-S."/>
            <person name="Zhu C.-D."/>
            <person name="Coutinho L."/>
            <person name="Airas M.C."/>
            <person name="Batista T.M."/>
        </authorList>
    </citation>
    <scope>NUCLEOTIDE SEQUENCE [LARGE SCALE GENOMIC DNA]</scope>
    <source>
        <strain evidence="2">ASF017062</strain>
        <tissue evidence="2">Abdomen</tissue>
    </source>
</reference>
<dbReference type="PANTHER" id="PTHR33273">
    <property type="entry name" value="DOMAIN-CONTAINING PROTEIN, PUTATIVE-RELATED"/>
    <property type="match status" value="1"/>
</dbReference>
<dbReference type="PANTHER" id="PTHR33273:SF4">
    <property type="entry name" value="ENDONUCLEASE_EXONUCLEASE_PHOSPHATASE DOMAIN-CONTAINING PROTEIN"/>
    <property type="match status" value="1"/>
</dbReference>
<dbReference type="InterPro" id="IPR005135">
    <property type="entry name" value="Endo/exonuclease/phosphatase"/>
</dbReference>
<sequence length="260" mass="28948">MIRKPTSILQANVNHWARAQDLLLYTITEDRFELTVVSEPYRVPEHPDWITNQTGSVSVVRGNHTNSATLRALAQGRGFVLAAWGELKIAGIYAPPSWSLIAFEKMLSKIHKKIAPATNNQKMLILGDFNAKSSAWGSPNTDPRGHAFAEWAASLDLRLLNNGDTNTCVRWQGESIVDLSWASPITQQVGKWEVLEGKETLSDHLYIAIHLRRPGSHTPRHPLRTASTNIKEERTPPPGRKWAVKRMNSDLLVAAARVAA</sequence>
<evidence type="ECO:0000259" key="1">
    <source>
        <dbReference type="Pfam" id="PF14529"/>
    </source>
</evidence>
<dbReference type="Proteomes" id="UP001432146">
    <property type="component" value="Unassembled WGS sequence"/>
</dbReference>
<comment type="caution">
    <text evidence="2">The sequence shown here is derived from an EMBL/GenBank/DDBJ whole genome shotgun (WGS) entry which is preliminary data.</text>
</comment>
<dbReference type="EMBL" id="JAWNGG020000205">
    <property type="protein sequence ID" value="KAK9296732.1"/>
    <property type="molecule type" value="Genomic_DNA"/>
</dbReference>
<dbReference type="AlphaFoldDB" id="A0AAW0ZGV1"/>